<proteinExistence type="predicted"/>
<gene>
    <name evidence="2" type="ORF">DCAF_LOCUS25533</name>
</gene>
<dbReference type="PANTHER" id="PTHR33088:SF105">
    <property type="entry name" value="ESX-1 SECRETION-ASSOCIATED PROTEIN ESPE"/>
    <property type="match status" value="1"/>
</dbReference>
<evidence type="ECO:0000256" key="1">
    <source>
        <dbReference type="SAM" id="MobiDB-lite"/>
    </source>
</evidence>
<dbReference type="PANTHER" id="PTHR33088">
    <property type="entry name" value="MUCIN-2"/>
    <property type="match status" value="1"/>
</dbReference>
<dbReference type="InterPro" id="IPR044659">
    <property type="entry name" value="PELPK1_2"/>
</dbReference>
<feature type="region of interest" description="Disordered" evidence="1">
    <location>
        <begin position="106"/>
        <end position="131"/>
    </location>
</feature>
<feature type="compositionally biased region" description="Pro residues" evidence="1">
    <location>
        <begin position="121"/>
        <end position="131"/>
    </location>
</feature>
<feature type="compositionally biased region" description="Low complexity" evidence="1">
    <location>
        <begin position="110"/>
        <end position="120"/>
    </location>
</feature>
<name>A0AAV1SRU4_9ROSI</name>
<protein>
    <submittedName>
        <fullName evidence="2">Uncharacterized protein</fullName>
    </submittedName>
</protein>
<dbReference type="Proteomes" id="UP001314170">
    <property type="component" value="Unassembled WGS sequence"/>
</dbReference>
<evidence type="ECO:0000313" key="3">
    <source>
        <dbReference type="Proteomes" id="UP001314170"/>
    </source>
</evidence>
<dbReference type="AlphaFoldDB" id="A0AAV1SRU4"/>
<evidence type="ECO:0000313" key="2">
    <source>
        <dbReference type="EMBL" id="CAK7355174.1"/>
    </source>
</evidence>
<accession>A0AAV1SRU4</accession>
<organism evidence="2 3">
    <name type="scientific">Dovyalis caffra</name>
    <dbReference type="NCBI Taxonomy" id="77055"/>
    <lineage>
        <taxon>Eukaryota</taxon>
        <taxon>Viridiplantae</taxon>
        <taxon>Streptophyta</taxon>
        <taxon>Embryophyta</taxon>
        <taxon>Tracheophyta</taxon>
        <taxon>Spermatophyta</taxon>
        <taxon>Magnoliopsida</taxon>
        <taxon>eudicotyledons</taxon>
        <taxon>Gunneridae</taxon>
        <taxon>Pentapetalae</taxon>
        <taxon>rosids</taxon>
        <taxon>fabids</taxon>
        <taxon>Malpighiales</taxon>
        <taxon>Salicaceae</taxon>
        <taxon>Flacourtieae</taxon>
        <taxon>Dovyalis</taxon>
    </lineage>
</organism>
<reference evidence="2 3" key="1">
    <citation type="submission" date="2024-01" db="EMBL/GenBank/DDBJ databases">
        <authorList>
            <person name="Waweru B."/>
        </authorList>
    </citation>
    <scope>NUCLEOTIDE SEQUENCE [LARGE SCALE GENOMIC DNA]</scope>
</reference>
<sequence length="168" mass="18114">MGDFRLLAEFLRKAGHNNVLLKQVAHELDPCGQGQIQVLTRASFRRRNTSSVSDNYMSVSNEALEINKMSSINCLILALFVALSFSGGESARHLLQLPKPTMPPLPSIPTLPTLPTTQPSLPKPTLPPLPSLPTMPTLPKVTLPPLPSMPSIPTTIPSIPFLSPPPGN</sequence>
<keyword evidence="3" id="KW-1185">Reference proteome</keyword>
<dbReference type="EMBL" id="CAWUPB010001195">
    <property type="protein sequence ID" value="CAK7355174.1"/>
    <property type="molecule type" value="Genomic_DNA"/>
</dbReference>
<comment type="caution">
    <text evidence="2">The sequence shown here is derived from an EMBL/GenBank/DDBJ whole genome shotgun (WGS) entry which is preliminary data.</text>
</comment>